<reference evidence="2" key="1">
    <citation type="journal article" date="2017" name="Cell">
        <title>Insights into land plant evolution garnered from the Marchantia polymorpha genome.</title>
        <authorList>
            <person name="Bowman J.L."/>
            <person name="Kohchi T."/>
            <person name="Yamato K.T."/>
            <person name="Jenkins J."/>
            <person name="Shu S."/>
            <person name="Ishizaki K."/>
            <person name="Yamaoka S."/>
            <person name="Nishihama R."/>
            <person name="Nakamura Y."/>
            <person name="Berger F."/>
            <person name="Adam C."/>
            <person name="Aki S.S."/>
            <person name="Althoff F."/>
            <person name="Araki T."/>
            <person name="Arteaga-Vazquez M.A."/>
            <person name="Balasubrmanian S."/>
            <person name="Barry K."/>
            <person name="Bauer D."/>
            <person name="Boehm C.R."/>
            <person name="Briginshaw L."/>
            <person name="Caballero-Perez J."/>
            <person name="Catarino B."/>
            <person name="Chen F."/>
            <person name="Chiyoda S."/>
            <person name="Chovatia M."/>
            <person name="Davies K.M."/>
            <person name="Delmans M."/>
            <person name="Demura T."/>
            <person name="Dierschke T."/>
            <person name="Dolan L."/>
            <person name="Dorantes-Acosta A.E."/>
            <person name="Eklund D.M."/>
            <person name="Florent S.N."/>
            <person name="Flores-Sandoval E."/>
            <person name="Fujiyama A."/>
            <person name="Fukuzawa H."/>
            <person name="Galik B."/>
            <person name="Grimanelli D."/>
            <person name="Grimwood J."/>
            <person name="Grossniklaus U."/>
            <person name="Hamada T."/>
            <person name="Haseloff J."/>
            <person name="Hetherington A.J."/>
            <person name="Higo A."/>
            <person name="Hirakawa Y."/>
            <person name="Hundley H.N."/>
            <person name="Ikeda Y."/>
            <person name="Inoue K."/>
            <person name="Inoue S.I."/>
            <person name="Ishida S."/>
            <person name="Jia Q."/>
            <person name="Kakita M."/>
            <person name="Kanazawa T."/>
            <person name="Kawai Y."/>
            <person name="Kawashima T."/>
            <person name="Kennedy M."/>
            <person name="Kinose K."/>
            <person name="Kinoshita T."/>
            <person name="Kohara Y."/>
            <person name="Koide E."/>
            <person name="Komatsu K."/>
            <person name="Kopischke S."/>
            <person name="Kubo M."/>
            <person name="Kyozuka J."/>
            <person name="Lagercrantz U."/>
            <person name="Lin S.S."/>
            <person name="Lindquist E."/>
            <person name="Lipzen A.M."/>
            <person name="Lu C.W."/>
            <person name="De Luna E."/>
            <person name="Martienssen R.A."/>
            <person name="Minamino N."/>
            <person name="Mizutani M."/>
            <person name="Mizutani M."/>
            <person name="Mochizuki N."/>
            <person name="Monte I."/>
            <person name="Mosher R."/>
            <person name="Nagasaki H."/>
            <person name="Nakagami H."/>
            <person name="Naramoto S."/>
            <person name="Nishitani K."/>
            <person name="Ohtani M."/>
            <person name="Okamoto T."/>
            <person name="Okumura M."/>
            <person name="Phillips J."/>
            <person name="Pollak B."/>
            <person name="Reinders A."/>
            <person name="Rovekamp M."/>
            <person name="Sano R."/>
            <person name="Sawa S."/>
            <person name="Schmid M.W."/>
            <person name="Shirakawa M."/>
            <person name="Solano R."/>
            <person name="Spunde A."/>
            <person name="Suetsugu N."/>
            <person name="Sugano S."/>
            <person name="Sugiyama A."/>
            <person name="Sun R."/>
            <person name="Suzuki Y."/>
            <person name="Takenaka M."/>
            <person name="Takezawa D."/>
            <person name="Tomogane H."/>
            <person name="Tsuzuki M."/>
            <person name="Ueda T."/>
            <person name="Umeda M."/>
            <person name="Ward J.M."/>
            <person name="Watanabe Y."/>
            <person name="Yazaki K."/>
            <person name="Yokoyama R."/>
            <person name="Yoshitake Y."/>
            <person name="Yotsui I."/>
            <person name="Zachgo S."/>
            <person name="Schmutz J."/>
        </authorList>
    </citation>
    <scope>NUCLEOTIDE SEQUENCE [LARGE SCALE GENOMIC DNA]</scope>
    <source>
        <strain evidence="2">Tak-1</strain>
    </source>
</reference>
<evidence type="ECO:0000313" key="2">
    <source>
        <dbReference type="Proteomes" id="UP000244005"/>
    </source>
</evidence>
<dbReference type="Proteomes" id="UP000244005">
    <property type="component" value="Unassembled WGS sequence"/>
</dbReference>
<name>A0A2R6XW93_MARPO</name>
<accession>A0A2R6XW93</accession>
<dbReference type="EMBL" id="KZ772673">
    <property type="protein sequence ID" value="PTQ50368.1"/>
    <property type="molecule type" value="Genomic_DNA"/>
</dbReference>
<gene>
    <name evidence="1" type="ORF">MARPO_0001s0354</name>
</gene>
<dbReference type="AlphaFoldDB" id="A0A2R6XW93"/>
<dbReference type="SUPFAM" id="SSF53098">
    <property type="entry name" value="Ribonuclease H-like"/>
    <property type="match status" value="1"/>
</dbReference>
<keyword evidence="2" id="KW-1185">Reference proteome</keyword>
<dbReference type="Gramene" id="Mp1g20170.1">
    <property type="protein sequence ID" value="Mp1g20170.1.cds"/>
    <property type="gene ID" value="Mp1g20170"/>
</dbReference>
<protein>
    <submittedName>
        <fullName evidence="1">Uncharacterized protein</fullName>
    </submittedName>
</protein>
<organism evidence="1 2">
    <name type="scientific">Marchantia polymorpha</name>
    <name type="common">Common liverwort</name>
    <name type="synonym">Marchantia aquatica</name>
    <dbReference type="NCBI Taxonomy" id="3197"/>
    <lineage>
        <taxon>Eukaryota</taxon>
        <taxon>Viridiplantae</taxon>
        <taxon>Streptophyta</taxon>
        <taxon>Embryophyta</taxon>
        <taxon>Marchantiophyta</taxon>
        <taxon>Marchantiopsida</taxon>
        <taxon>Marchantiidae</taxon>
        <taxon>Marchantiales</taxon>
        <taxon>Marchantiaceae</taxon>
        <taxon>Marchantia</taxon>
    </lineage>
</organism>
<proteinExistence type="predicted"/>
<dbReference type="OrthoDB" id="1937290at2759"/>
<sequence>MKQAVSSSFQRLIKDYALVLCRETEVSKADCHALLRHRHLLPTHQRRIFNGVYEDASSNYGLLPSQKQMATSLFNKCHKELKTKGDIRMKVSLTCLITDGWSNIKNKSVINCMVVSPNSCLYLEALLTAQQGHDHKFIANDVEGVFKTYESTTFVGAKMDNTSANKKTWTMLFKKLQLFVKDIFSATKTKKASNDTTTYLVNYPFEKMMLFINKCKDIECTKVKKTITDSKKFDLLKKSIEILASLDILIFKYRSHKVPILDVMPDFHALPLEFSKLLAFNIINKYKLAYLIKTCVLRLMLMYSNAHGLAYMLDPWFIAERMLRLNREALKDNMFSDDESRESFDEARVQIIFKRYTEFVITATKAKEEESMRYTMLSKSHKTVLQYWLIDGKYWTELRSVAIKLFSMETCSAALEQNWSTIKFIHLKLRNFLTPKSINELTYIKSNLSVFYD</sequence>
<evidence type="ECO:0000313" key="1">
    <source>
        <dbReference type="EMBL" id="PTQ50368.1"/>
    </source>
</evidence>
<dbReference type="InterPro" id="IPR012337">
    <property type="entry name" value="RNaseH-like_sf"/>
</dbReference>